<feature type="region of interest" description="Disordered" evidence="1">
    <location>
        <begin position="122"/>
        <end position="152"/>
    </location>
</feature>
<gene>
    <name evidence="3" type="ORF">E3P90_01787</name>
</gene>
<reference evidence="3 4" key="1">
    <citation type="submission" date="2019-03" db="EMBL/GenBank/DDBJ databases">
        <title>Sequencing 23 genomes of Wallemia ichthyophaga.</title>
        <authorList>
            <person name="Gostincar C."/>
        </authorList>
    </citation>
    <scope>NUCLEOTIDE SEQUENCE [LARGE SCALE GENOMIC DNA]</scope>
    <source>
        <strain evidence="3 4">EXF-8621</strain>
    </source>
</reference>
<feature type="compositionally biased region" description="Acidic residues" evidence="1">
    <location>
        <begin position="777"/>
        <end position="787"/>
    </location>
</feature>
<evidence type="ECO:0000313" key="3">
    <source>
        <dbReference type="EMBL" id="TIB13058.1"/>
    </source>
</evidence>
<evidence type="ECO:0000256" key="2">
    <source>
        <dbReference type="SAM" id="Phobius"/>
    </source>
</evidence>
<feature type="transmembrane region" description="Helical" evidence="2">
    <location>
        <begin position="98"/>
        <end position="118"/>
    </location>
</feature>
<evidence type="ECO:0000256" key="1">
    <source>
        <dbReference type="SAM" id="MobiDB-lite"/>
    </source>
</evidence>
<feature type="region of interest" description="Disordered" evidence="1">
    <location>
        <begin position="761"/>
        <end position="802"/>
    </location>
</feature>
<dbReference type="Gene3D" id="1.50.10.100">
    <property type="entry name" value="Chondroitin AC/alginate lyase"/>
    <property type="match status" value="1"/>
</dbReference>
<comment type="caution">
    <text evidence="3">The sequence shown here is derived from an EMBL/GenBank/DDBJ whole genome shotgun (WGS) entry which is preliminary data.</text>
</comment>
<dbReference type="EMBL" id="SPOF01000016">
    <property type="protein sequence ID" value="TIB13058.1"/>
    <property type="molecule type" value="Genomic_DNA"/>
</dbReference>
<sequence length="851" mass="93587">MSTPYYQSAYQDSTPGLNNAPYSDDPMSNEGFKYAGGGAAFGGAQVAAPKPWYKKKKFLVSYVDLALMAGAGAVDVAALIPFFILIFNPPMILDSDPIGIPAVIAAIIIACVVGGVVGSRNDDDNSNSNANNAAQPSPSDAAQSKLSSGRFSTDTNDAGVPIYGNNGTNSKLFQAPTFLSDQDDELNLPTCDESPPSFDGDGIQVTTDRPRIGGVAGRWECLKDMIDADAYMSYWNQSIFDEAQHFLDTPAPAWIPDGGLTGSGVLDQARECQMAVKSLSYAYRMTKDDKYKDGVWDRLQVIGGVKETPAGTDEDSKTYGSGTEGETNNWNPKHFLDTAEFMNSFAIGYDWLYDSWSQDEKDWIRDTLVTYGLNHSQAENNYWWRSESGNWNCVCNGGMINSALSIWEDDTSGLAEQILNEALENAKSNCVYGAREDGTWTETSDYWYFGTTGWSLATSSLIASTGNEQGMLTTNPNFYKTADFHMYNFGNQAKFDYGDTGPNKYTATANALVLLGRETKTPEYMLYQRDRADATDAFNMLWYDPHVAGAWWNNMPLDRYFDDSHTQWASFRSSWTDNKGLFAAIKAGNTSGHQTHGDLDVGDFVIDALGQRWAGELGAANYLGENYFNSEAQDAERWQWYRKGTEGQNVLLYNNTNSNAGVASDAAFGTSNTTQGATMDIDIDDDSTGFYTSDITSSYYGNSVKRGLRLLNKRRQILLQDDIDTDAQMQWRIQTNATISLNGQSADLELNGEKMTVRITNPSDTDLEFGQEKAEPDSSDELPENGEGENAAIPNVDSHGNETNVLTIDIPAGSYSLQISFEPQWDGMSSDDFQTPKNVAIDDWSLRSHDA</sequence>
<dbReference type="Gene3D" id="2.70.98.70">
    <property type="match status" value="1"/>
</dbReference>
<dbReference type="InterPro" id="IPR008929">
    <property type="entry name" value="Chondroitin_lyas"/>
</dbReference>
<proteinExistence type="predicted"/>
<dbReference type="AlphaFoldDB" id="A0A4T0HFR0"/>
<feature type="compositionally biased region" description="Low complexity" evidence="1">
    <location>
        <begin position="126"/>
        <end position="144"/>
    </location>
</feature>
<feature type="transmembrane region" description="Helical" evidence="2">
    <location>
        <begin position="59"/>
        <end position="86"/>
    </location>
</feature>
<dbReference type="PANTHER" id="PTHR38045">
    <property type="entry name" value="CHROMOSOME 1, WHOLE GENOME SHOTGUN SEQUENCE"/>
    <property type="match status" value="1"/>
</dbReference>
<name>A0A4T0HFR0_WALIC</name>
<organism evidence="3 4">
    <name type="scientific">Wallemia ichthyophaga</name>
    <dbReference type="NCBI Taxonomy" id="245174"/>
    <lineage>
        <taxon>Eukaryota</taxon>
        <taxon>Fungi</taxon>
        <taxon>Dikarya</taxon>
        <taxon>Basidiomycota</taxon>
        <taxon>Wallemiomycotina</taxon>
        <taxon>Wallemiomycetes</taxon>
        <taxon>Wallemiales</taxon>
        <taxon>Wallemiaceae</taxon>
        <taxon>Wallemia</taxon>
    </lineage>
</organism>
<evidence type="ECO:0008006" key="5">
    <source>
        <dbReference type="Google" id="ProtNLM"/>
    </source>
</evidence>
<keyword evidence="2" id="KW-0472">Membrane</keyword>
<dbReference type="PANTHER" id="PTHR38045:SF1">
    <property type="entry name" value="HEPARINASE II_III-LIKE PROTEIN"/>
    <property type="match status" value="1"/>
</dbReference>
<protein>
    <recommendedName>
        <fullName evidence="5">Heparinase II N-terminal domain-containing protein</fullName>
    </recommendedName>
</protein>
<dbReference type="SUPFAM" id="SSF48230">
    <property type="entry name" value="Chondroitin AC/alginate lyase"/>
    <property type="match status" value="1"/>
</dbReference>
<accession>A0A4T0HFR0</accession>
<keyword evidence="2" id="KW-0812">Transmembrane</keyword>
<evidence type="ECO:0000313" key="4">
    <source>
        <dbReference type="Proteomes" id="UP000306954"/>
    </source>
</evidence>
<keyword evidence="2" id="KW-1133">Transmembrane helix</keyword>
<dbReference type="Proteomes" id="UP000306954">
    <property type="component" value="Unassembled WGS sequence"/>
</dbReference>